<comment type="caution">
    <text evidence="3">The sequence shown here is derived from an EMBL/GenBank/DDBJ whole genome shotgun (WGS) entry which is preliminary data.</text>
</comment>
<dbReference type="PROSITE" id="PS50914">
    <property type="entry name" value="BON"/>
    <property type="match status" value="1"/>
</dbReference>
<dbReference type="InterPro" id="IPR051686">
    <property type="entry name" value="Lipoprotein_DolP"/>
</dbReference>
<dbReference type="SMART" id="SM00749">
    <property type="entry name" value="BON"/>
    <property type="match status" value="1"/>
</dbReference>
<dbReference type="InterPro" id="IPR007055">
    <property type="entry name" value="BON_dom"/>
</dbReference>
<dbReference type="Proteomes" id="UP000248899">
    <property type="component" value="Unassembled WGS sequence"/>
</dbReference>
<evidence type="ECO:0000256" key="1">
    <source>
        <dbReference type="SAM" id="SignalP"/>
    </source>
</evidence>
<keyword evidence="1" id="KW-0732">Signal</keyword>
<gene>
    <name evidence="3" type="ORF">DPR02_38740</name>
</gene>
<feature type="signal peptide" evidence="1">
    <location>
        <begin position="1"/>
        <end position="24"/>
    </location>
</feature>
<dbReference type="GeneID" id="56666923"/>
<name>A0AAQ0F4B1_BURCE</name>
<evidence type="ECO:0000313" key="4">
    <source>
        <dbReference type="Proteomes" id="UP000248899"/>
    </source>
</evidence>
<accession>A0AAQ0F4B1</accession>
<protein>
    <submittedName>
        <fullName evidence="3">Transporter</fullName>
    </submittedName>
</protein>
<dbReference type="Pfam" id="PF04972">
    <property type="entry name" value="BON"/>
    <property type="match status" value="1"/>
</dbReference>
<dbReference type="InterPro" id="IPR014004">
    <property type="entry name" value="Transpt-assoc_nodulatn_dom_bac"/>
</dbReference>
<evidence type="ECO:0000313" key="3">
    <source>
        <dbReference type="EMBL" id="RAP97327.1"/>
    </source>
</evidence>
<feature type="domain" description="BON" evidence="2">
    <location>
        <begin position="56"/>
        <end position="124"/>
    </location>
</feature>
<dbReference type="PANTHER" id="PTHR34606">
    <property type="entry name" value="BON DOMAIN-CONTAINING PROTEIN"/>
    <property type="match status" value="1"/>
</dbReference>
<reference evidence="3 4" key="1">
    <citation type="submission" date="2018-06" db="EMBL/GenBank/DDBJ databases">
        <title>Towards the identification of Burkholderia cepacia strain which caused fatal septicemia.</title>
        <authorList>
            <person name="Bui L.A.T."/>
            <person name="Zakharova I.B."/>
            <person name="Shpak I.M."/>
            <person name="Teteryatnikova N."/>
            <person name="Ustinov D.V."/>
            <person name="Kuzyutina Y.A."/>
            <person name="Nguyen H.N."/>
            <person name="Antonov A.S."/>
            <person name="Avdyusheva E.F."/>
            <person name="Victorov D.V."/>
        </authorList>
    </citation>
    <scope>NUCLEOTIDE SEQUENCE [LARGE SCALE GENOMIC DNA]</scope>
    <source>
        <strain evidence="3 4">PT02</strain>
    </source>
</reference>
<dbReference type="PANTHER" id="PTHR34606:SF15">
    <property type="entry name" value="BON DOMAIN-CONTAINING PROTEIN"/>
    <property type="match status" value="1"/>
</dbReference>
<organism evidence="3 4">
    <name type="scientific">Burkholderia cepacia</name>
    <name type="common">Pseudomonas cepacia</name>
    <dbReference type="NCBI Taxonomy" id="292"/>
    <lineage>
        <taxon>Bacteria</taxon>
        <taxon>Pseudomonadati</taxon>
        <taxon>Pseudomonadota</taxon>
        <taxon>Betaproteobacteria</taxon>
        <taxon>Burkholderiales</taxon>
        <taxon>Burkholderiaceae</taxon>
        <taxon>Burkholderia</taxon>
        <taxon>Burkholderia cepacia complex</taxon>
    </lineage>
</organism>
<dbReference type="Gene3D" id="3.30.1340.30">
    <property type="match status" value="1"/>
</dbReference>
<proteinExistence type="predicted"/>
<dbReference type="EMBL" id="QLUZ01000048">
    <property type="protein sequence ID" value="RAP97327.1"/>
    <property type="molecule type" value="Genomic_DNA"/>
</dbReference>
<dbReference type="AlphaFoldDB" id="A0AAQ0F4B1"/>
<sequence>MKSIQVRALAIAALILAASGHAWSQPGQAASAPVGMPAASASTAESVAAPAGTRKANRALRRKVYAAIGKYKKISAGNVSVVVRGGAVTLSGTVTDAAQVNEVAQIAKGVQGVTSVTNKLTVQKPFDGS</sequence>
<feature type="chain" id="PRO_5042853729" evidence="1">
    <location>
        <begin position="25"/>
        <end position="129"/>
    </location>
</feature>
<dbReference type="RefSeq" id="WP_111943778.1">
    <property type="nucleotide sequence ID" value="NZ_CP045237.1"/>
</dbReference>
<evidence type="ECO:0000259" key="2">
    <source>
        <dbReference type="PROSITE" id="PS50914"/>
    </source>
</evidence>